<dbReference type="EMBL" id="CP034210">
    <property type="protein sequence ID" value="QBZ66649.1"/>
    <property type="molecule type" value="Genomic_DNA"/>
</dbReference>
<accession>A0A4P7NVY4</accession>
<proteinExistence type="predicted"/>
<name>A0A4P7NVY4_PYROR</name>
<dbReference type="Proteomes" id="UP000294847">
    <property type="component" value="Chromosome 7"/>
</dbReference>
<organism evidence="2 3">
    <name type="scientific">Pyricularia oryzae</name>
    <name type="common">Rice blast fungus</name>
    <name type="synonym">Magnaporthe oryzae</name>
    <dbReference type="NCBI Taxonomy" id="318829"/>
    <lineage>
        <taxon>Eukaryota</taxon>
        <taxon>Fungi</taxon>
        <taxon>Dikarya</taxon>
        <taxon>Ascomycota</taxon>
        <taxon>Pezizomycotina</taxon>
        <taxon>Sordariomycetes</taxon>
        <taxon>Sordariomycetidae</taxon>
        <taxon>Magnaporthales</taxon>
        <taxon>Pyriculariaceae</taxon>
        <taxon>Pyricularia</taxon>
    </lineage>
</organism>
<evidence type="ECO:0000313" key="3">
    <source>
        <dbReference type="Proteomes" id="UP000294847"/>
    </source>
</evidence>
<dbReference type="AlphaFoldDB" id="A0A4P7NVY4"/>
<evidence type="ECO:0000313" key="2">
    <source>
        <dbReference type="EMBL" id="QBZ66649.1"/>
    </source>
</evidence>
<protein>
    <submittedName>
        <fullName evidence="2">Uncharacterized protein</fullName>
    </submittedName>
</protein>
<evidence type="ECO:0000256" key="1">
    <source>
        <dbReference type="SAM" id="MobiDB-lite"/>
    </source>
</evidence>
<gene>
    <name evidence="2" type="ORF">PoMZ_13632</name>
</gene>
<sequence>MAPLVSANLRMSFDSKRPDDPGSTTSKVAMSQRRPRFCRKDVMILPIRRAAVDKVQNLKGRPGSCPRGASHIPLLQLNLDPGPETNMKPVLKLELQVASLEDDCALSMFYQFETRFVSGLHGREISQECSLFLLRLLWVQPEAAWMAGSPQTICVWKASLQSSMFIPQFADT</sequence>
<reference evidence="2 3" key="1">
    <citation type="journal article" date="2019" name="Mol. Biol. Evol.">
        <title>Blast fungal genomes show frequent chromosomal changes, gene gains and losses, and effector gene turnover.</title>
        <authorList>
            <person name="Gomez Luciano L.B."/>
            <person name="Jason Tsai I."/>
            <person name="Chuma I."/>
            <person name="Tosa Y."/>
            <person name="Chen Y.H."/>
            <person name="Li J.Y."/>
            <person name="Li M.Y."/>
            <person name="Jade Lu M.Y."/>
            <person name="Nakayashiki H."/>
            <person name="Li W.H."/>
        </authorList>
    </citation>
    <scope>NUCLEOTIDE SEQUENCE [LARGE SCALE GENOMIC DNA]</scope>
    <source>
        <strain evidence="2">MZ5-1-6</strain>
    </source>
</reference>
<feature type="region of interest" description="Disordered" evidence="1">
    <location>
        <begin position="10"/>
        <end position="32"/>
    </location>
</feature>